<organism evidence="2 3">
    <name type="scientific">Syncephalastrum racemosum</name>
    <name type="common">Filamentous fungus</name>
    <dbReference type="NCBI Taxonomy" id="13706"/>
    <lineage>
        <taxon>Eukaryota</taxon>
        <taxon>Fungi</taxon>
        <taxon>Fungi incertae sedis</taxon>
        <taxon>Mucoromycota</taxon>
        <taxon>Mucoromycotina</taxon>
        <taxon>Mucoromycetes</taxon>
        <taxon>Mucorales</taxon>
        <taxon>Syncephalastraceae</taxon>
        <taxon>Syncephalastrum</taxon>
    </lineage>
</organism>
<proteinExistence type="predicted"/>
<feature type="compositionally biased region" description="Low complexity" evidence="1">
    <location>
        <begin position="73"/>
        <end position="85"/>
    </location>
</feature>
<accession>A0A1X2GZG9</accession>
<dbReference type="Proteomes" id="UP000242180">
    <property type="component" value="Unassembled WGS sequence"/>
</dbReference>
<reference evidence="2 3" key="1">
    <citation type="submission" date="2016-07" db="EMBL/GenBank/DDBJ databases">
        <title>Pervasive Adenine N6-methylation of Active Genes in Fungi.</title>
        <authorList>
            <consortium name="DOE Joint Genome Institute"/>
            <person name="Mondo S.J."/>
            <person name="Dannebaum R.O."/>
            <person name="Kuo R.C."/>
            <person name="Labutti K."/>
            <person name="Haridas S."/>
            <person name="Kuo A."/>
            <person name="Salamov A."/>
            <person name="Ahrendt S.R."/>
            <person name="Lipzen A."/>
            <person name="Sullivan W."/>
            <person name="Andreopoulos W.B."/>
            <person name="Clum A."/>
            <person name="Lindquist E."/>
            <person name="Daum C."/>
            <person name="Ramamoorthy G.K."/>
            <person name="Gryganskyi A."/>
            <person name="Culley D."/>
            <person name="Magnuson J.K."/>
            <person name="James T.Y."/>
            <person name="O'Malley M.A."/>
            <person name="Stajich J.E."/>
            <person name="Spatafora J.W."/>
            <person name="Visel A."/>
            <person name="Grigoriev I.V."/>
        </authorList>
    </citation>
    <scope>NUCLEOTIDE SEQUENCE [LARGE SCALE GENOMIC DNA]</scope>
    <source>
        <strain evidence="2 3">NRRL 2496</strain>
    </source>
</reference>
<feature type="compositionally biased region" description="Low complexity" evidence="1">
    <location>
        <begin position="20"/>
        <end position="59"/>
    </location>
</feature>
<dbReference type="EMBL" id="MCGN01000013">
    <property type="protein sequence ID" value="ORY89865.1"/>
    <property type="molecule type" value="Genomic_DNA"/>
</dbReference>
<sequence>MADSSLDMSTASLLSQHQRSSSSSSSESGSSNINSSNNANDDNDPTDSGGNDNDGNRNGISESQFSTTSDLRTSIASSSLSHSSVPSPPSPSLTAPPRVIPGEQPTALIVPDANPGRDDEEEEGIGEGPIKPLPVLPSDGGGGWYGQLRRLIYTLGHVMFRDNMLPLLLNVVYHGLAARALLARSDEPAQRTIRMPVNNGVNQRVVMSAVHVAADALRALGTMHLALALVPVLALKEKRLNDERNALMVLTAASIGRVWAEARSIYHRGAAWRALREVGSFDTLMLFVSLVALVKSLRR</sequence>
<keyword evidence="3" id="KW-1185">Reference proteome</keyword>
<dbReference type="InParanoid" id="A0A1X2GZG9"/>
<name>A0A1X2GZG9_SYNRA</name>
<protein>
    <submittedName>
        <fullName evidence="2">Uncharacterized protein</fullName>
    </submittedName>
</protein>
<evidence type="ECO:0000256" key="1">
    <source>
        <dbReference type="SAM" id="MobiDB-lite"/>
    </source>
</evidence>
<gene>
    <name evidence="2" type="ORF">BCR43DRAFT_499614</name>
</gene>
<evidence type="ECO:0000313" key="3">
    <source>
        <dbReference type="Proteomes" id="UP000242180"/>
    </source>
</evidence>
<dbReference type="AlphaFoldDB" id="A0A1X2GZG9"/>
<dbReference type="OMA" id="WARTYHH"/>
<feature type="region of interest" description="Disordered" evidence="1">
    <location>
        <begin position="1"/>
        <end position="134"/>
    </location>
</feature>
<feature type="compositionally biased region" description="Polar residues" evidence="1">
    <location>
        <begin position="1"/>
        <end position="19"/>
    </location>
</feature>
<comment type="caution">
    <text evidence="2">The sequence shown here is derived from an EMBL/GenBank/DDBJ whole genome shotgun (WGS) entry which is preliminary data.</text>
</comment>
<feature type="compositionally biased region" description="Polar residues" evidence="1">
    <location>
        <begin position="60"/>
        <end position="72"/>
    </location>
</feature>
<dbReference type="OrthoDB" id="2277186at2759"/>
<evidence type="ECO:0000313" key="2">
    <source>
        <dbReference type="EMBL" id="ORY89865.1"/>
    </source>
</evidence>